<dbReference type="Gene3D" id="1.20.58.1000">
    <property type="entry name" value="Metal-sensitive repressor, helix protomer"/>
    <property type="match status" value="1"/>
</dbReference>
<sequence>MAHHYPEIEKRLRQACGHLAGILAMMEDRQDCQQLVQQLQAVEGSIHKAKRLLIEEHVGHCILESLSHGDMDSEEAREKIASLVKYL</sequence>
<name>G6XFC3_9PROT</name>
<reference evidence="2 3" key="1">
    <citation type="submission" date="2011-10" db="EMBL/GenBank/DDBJ databases">
        <title>Genome sequence of Gluconobacter morbifer G707, isolated from Drosophila gut.</title>
        <authorList>
            <person name="Lee W.-J."/>
            <person name="Kim E.-K."/>
        </authorList>
    </citation>
    <scope>NUCLEOTIDE SEQUENCE [LARGE SCALE GENOMIC DNA]</scope>
    <source>
        <strain evidence="2 3">G707</strain>
    </source>
</reference>
<comment type="similarity">
    <text evidence="1">Belongs to the FrmR/RcnR family.</text>
</comment>
<comment type="caution">
    <text evidence="2">The sequence shown here is derived from an EMBL/GenBank/DDBJ whole genome shotgun (WGS) entry which is preliminary data.</text>
</comment>
<dbReference type="AlphaFoldDB" id="G6XFC3"/>
<keyword evidence="3" id="KW-1185">Reference proteome</keyword>
<dbReference type="GO" id="GO:0045892">
    <property type="term" value="P:negative regulation of DNA-templated transcription"/>
    <property type="evidence" value="ECO:0007669"/>
    <property type="project" value="UniProtKB-ARBA"/>
</dbReference>
<evidence type="ECO:0008006" key="4">
    <source>
        <dbReference type="Google" id="ProtNLM"/>
    </source>
</evidence>
<proteinExistence type="inferred from homology"/>
<evidence type="ECO:0000313" key="3">
    <source>
        <dbReference type="Proteomes" id="UP000004949"/>
    </source>
</evidence>
<dbReference type="GO" id="GO:0003677">
    <property type="term" value="F:DNA binding"/>
    <property type="evidence" value="ECO:0007669"/>
    <property type="project" value="InterPro"/>
</dbReference>
<dbReference type="Proteomes" id="UP000004949">
    <property type="component" value="Unassembled WGS sequence"/>
</dbReference>
<dbReference type="STRING" id="1088869.GMO_01880"/>
<dbReference type="Pfam" id="PF02583">
    <property type="entry name" value="Trns_repr_metal"/>
    <property type="match status" value="1"/>
</dbReference>
<organism evidence="2 3">
    <name type="scientific">Gluconobacter morbifer G707</name>
    <dbReference type="NCBI Taxonomy" id="1088869"/>
    <lineage>
        <taxon>Bacteria</taxon>
        <taxon>Pseudomonadati</taxon>
        <taxon>Pseudomonadota</taxon>
        <taxon>Alphaproteobacteria</taxon>
        <taxon>Acetobacterales</taxon>
        <taxon>Acetobacteraceae</taxon>
        <taxon>Gluconobacter</taxon>
    </lineage>
</organism>
<evidence type="ECO:0000256" key="1">
    <source>
        <dbReference type="ARBA" id="ARBA00005260"/>
    </source>
</evidence>
<dbReference type="eggNOG" id="COG1937">
    <property type="taxonomic scope" value="Bacteria"/>
</dbReference>
<dbReference type="PANTHER" id="PTHR33677:SF5">
    <property type="entry name" value="TRANSCRIPTIONAL REPRESSOR FRMR"/>
    <property type="match status" value="1"/>
</dbReference>
<gene>
    <name evidence="2" type="ORF">GMO_01880</name>
</gene>
<protein>
    <recommendedName>
        <fullName evidence="4">Copper-sensing transcriptional repressor CsoR</fullName>
    </recommendedName>
</protein>
<dbReference type="GO" id="GO:0046872">
    <property type="term" value="F:metal ion binding"/>
    <property type="evidence" value="ECO:0007669"/>
    <property type="project" value="InterPro"/>
</dbReference>
<dbReference type="EMBL" id="AGQV01000001">
    <property type="protein sequence ID" value="EHH68881.1"/>
    <property type="molecule type" value="Genomic_DNA"/>
</dbReference>
<dbReference type="PATRIC" id="fig|1088869.3.peg.189"/>
<dbReference type="PANTHER" id="PTHR33677">
    <property type="entry name" value="TRANSCRIPTIONAL REPRESSOR FRMR-RELATED"/>
    <property type="match status" value="1"/>
</dbReference>
<dbReference type="InterPro" id="IPR038390">
    <property type="entry name" value="Metal_Tscrpt_repr_sf"/>
</dbReference>
<evidence type="ECO:0000313" key="2">
    <source>
        <dbReference type="EMBL" id="EHH68881.1"/>
    </source>
</evidence>
<dbReference type="RefSeq" id="WP_008850338.1">
    <property type="nucleotide sequence ID" value="NZ_AGQV01000001.1"/>
</dbReference>
<accession>G6XFC3</accession>
<dbReference type="OrthoDB" id="9811244at2"/>
<dbReference type="InterPro" id="IPR003735">
    <property type="entry name" value="Metal_Tscrpt_repr"/>
</dbReference>